<dbReference type="AlphaFoldDB" id="A0A1F5UZN3"/>
<sequence length="141" mass="15638">MDSTQQLIAVIALLIIGLLLTTSCGPQERHVNTEQPSGKIEDYPQLESRLFELATAQEPAKYAKEHDIDYDGGLVRVVIETQDPTWAEDIAWAVEVLGGHLEASYQELIQAQVPVGVLLMLAEHPRVRMISTPVEAHPDEE</sequence>
<name>A0A1F5UZN3_FRAXR</name>
<dbReference type="Proteomes" id="UP000179157">
    <property type="component" value="Unassembled WGS sequence"/>
</dbReference>
<protein>
    <submittedName>
        <fullName evidence="1">Uncharacterized protein</fullName>
    </submittedName>
</protein>
<proteinExistence type="predicted"/>
<evidence type="ECO:0000313" key="1">
    <source>
        <dbReference type="EMBL" id="OGF56605.1"/>
    </source>
</evidence>
<dbReference type="EMBL" id="MFGX01000030">
    <property type="protein sequence ID" value="OGF56605.1"/>
    <property type="molecule type" value="Genomic_DNA"/>
</dbReference>
<reference evidence="1 2" key="1">
    <citation type="journal article" date="2016" name="Nat. Commun.">
        <title>Thousands of microbial genomes shed light on interconnected biogeochemical processes in an aquifer system.</title>
        <authorList>
            <person name="Anantharaman K."/>
            <person name="Brown C.T."/>
            <person name="Hug L.A."/>
            <person name="Sharon I."/>
            <person name="Castelle C.J."/>
            <person name="Probst A.J."/>
            <person name="Thomas B.C."/>
            <person name="Singh A."/>
            <person name="Wilkins M.J."/>
            <person name="Karaoz U."/>
            <person name="Brodie E.L."/>
            <person name="Williams K.H."/>
            <person name="Hubbard S.S."/>
            <person name="Banfield J.F."/>
        </authorList>
    </citation>
    <scope>NUCLEOTIDE SEQUENCE [LARGE SCALE GENOMIC DNA]</scope>
    <source>
        <strain evidence="2">RBG_16_55_9</strain>
    </source>
</reference>
<organism evidence="1 2">
    <name type="scientific">Fraserbacteria sp. (strain RBG_16_55_9)</name>
    <dbReference type="NCBI Taxonomy" id="1817864"/>
    <lineage>
        <taxon>Bacteria</taxon>
        <taxon>Candidatus Fraseribacteriota</taxon>
    </lineage>
</organism>
<gene>
    <name evidence="1" type="ORF">A2Z21_03625</name>
</gene>
<accession>A0A1F5UZN3</accession>
<comment type="caution">
    <text evidence="1">The sequence shown here is derived from an EMBL/GenBank/DDBJ whole genome shotgun (WGS) entry which is preliminary data.</text>
</comment>
<evidence type="ECO:0000313" key="2">
    <source>
        <dbReference type="Proteomes" id="UP000179157"/>
    </source>
</evidence>